<accession>A0ABT7M058</accession>
<gene>
    <name evidence="1" type="ORF">QQ055_09355</name>
</gene>
<name>A0ABT7M058_9CYAN</name>
<evidence type="ECO:0000313" key="1">
    <source>
        <dbReference type="EMBL" id="MDL5057657.1"/>
    </source>
</evidence>
<dbReference type="Proteomes" id="UP001230986">
    <property type="component" value="Unassembled WGS sequence"/>
</dbReference>
<protein>
    <recommendedName>
        <fullName evidence="3">DUF5666 domain-containing protein</fullName>
    </recommendedName>
</protein>
<evidence type="ECO:0000313" key="2">
    <source>
        <dbReference type="Proteomes" id="UP001230986"/>
    </source>
</evidence>
<proteinExistence type="predicted"/>
<comment type="caution">
    <text evidence="1">The sequence shown here is derived from an EMBL/GenBank/DDBJ whole genome shotgun (WGS) entry which is preliminary data.</text>
</comment>
<evidence type="ECO:0008006" key="3">
    <source>
        <dbReference type="Google" id="ProtNLM"/>
    </source>
</evidence>
<dbReference type="RefSeq" id="WP_283358083.1">
    <property type="nucleotide sequence ID" value="NZ_JASVEJ010000036.1"/>
</dbReference>
<dbReference type="EMBL" id="JASVEJ010000036">
    <property type="protein sequence ID" value="MDL5057657.1"/>
    <property type="molecule type" value="Genomic_DNA"/>
</dbReference>
<keyword evidence="2" id="KW-1185">Reference proteome</keyword>
<reference evidence="1 2" key="1">
    <citation type="submission" date="2023-06" db="EMBL/GenBank/DDBJ databases">
        <title>Whole genome sequence of Oscillatoria calcuttensis NRMC-F 0142.</title>
        <authorList>
            <person name="Shakena Fathima T."/>
            <person name="Muralitharan G."/>
            <person name="Thajuddin N."/>
        </authorList>
    </citation>
    <scope>NUCLEOTIDE SEQUENCE [LARGE SCALE GENOMIC DNA]</scope>
    <source>
        <strain evidence="1 2">NRMC-F 0142</strain>
    </source>
</reference>
<sequence>MFKRKNTNSEAQVVASAISHSDTSERNRIFQLSAVVGLSLMALVLPACTPGDTARDDDAQITTENVTEDTQQLIGQTVTVRSDVDDQIGPNTFTISDSGLFGADPIVVVNATGTPFVLPTDIDADVQVTGEVQRFVLADIERQYNLGLDPAVYGEYENEPVIIAQSLALAPRAGDITDNPERYYGQTIAVQGEIDEVMANNSFTLQDGAWIGGQDLLVLKVGQPTTAIQDGQEVVVTGELRPMNVAEIQRDYNVTWDGEMQQRLEAEYQNRPVLIAEATYPLTQQNGGTRTTTP</sequence>
<organism evidence="1 2">
    <name type="scientific">Geitlerinema calcuttense NRMC-F 0142</name>
    <dbReference type="NCBI Taxonomy" id="2922238"/>
    <lineage>
        <taxon>Bacteria</taxon>
        <taxon>Bacillati</taxon>
        <taxon>Cyanobacteriota</taxon>
        <taxon>Cyanophyceae</taxon>
        <taxon>Geitlerinematales</taxon>
        <taxon>Geitlerinemataceae</taxon>
        <taxon>Geitlerinema</taxon>
    </lineage>
</organism>